<dbReference type="InterPro" id="IPR039425">
    <property type="entry name" value="RNA_pol_sigma-70-like"/>
</dbReference>
<dbReference type="SUPFAM" id="SSF88946">
    <property type="entry name" value="Sigma2 domain of RNA polymerase sigma factors"/>
    <property type="match status" value="1"/>
</dbReference>
<dbReference type="Gene3D" id="1.10.1740.10">
    <property type="match status" value="1"/>
</dbReference>
<comment type="similarity">
    <text evidence="1">Belongs to the sigma-70 factor family. ECF subfamily.</text>
</comment>
<dbReference type="OrthoDB" id="799938at2"/>
<evidence type="ECO:0000256" key="4">
    <source>
        <dbReference type="ARBA" id="ARBA00023163"/>
    </source>
</evidence>
<feature type="domain" description="RNA polymerase sigma-70 region 2" evidence="5">
    <location>
        <begin position="27"/>
        <end position="94"/>
    </location>
</feature>
<dbReference type="STRING" id="762903.Pedsa_0791"/>
<keyword evidence="2" id="KW-0805">Transcription regulation</keyword>
<dbReference type="Pfam" id="PF08281">
    <property type="entry name" value="Sigma70_r4_2"/>
    <property type="match status" value="1"/>
</dbReference>
<dbReference type="RefSeq" id="WP_013631863.1">
    <property type="nucleotide sequence ID" value="NC_015177.1"/>
</dbReference>
<dbReference type="InterPro" id="IPR013325">
    <property type="entry name" value="RNA_pol_sigma_r2"/>
</dbReference>
<dbReference type="NCBIfam" id="TIGR02937">
    <property type="entry name" value="sigma70-ECF"/>
    <property type="match status" value="1"/>
</dbReference>
<gene>
    <name evidence="7" type="ordered locus">Pedsa_0791</name>
</gene>
<sequence length="197" mass="23124">MAIKPLDNETELLAKIAEGDHIAFSELFTYYRKYVFSFGSRLMRSEEVAEEVVQEVFTKIWRGREKLKTIDNFAGYLSILVRNHSFDLLRQLARQQKTGGEIVLLFSEEDNSTQNEIDYRETVRILDEVLDVLPEQQRRAYTLCHLEGLKYEEAATIMNISATTVNYHMKLALKNIRQHLLKNGLSYQIILFLFYKF</sequence>
<evidence type="ECO:0000259" key="5">
    <source>
        <dbReference type="Pfam" id="PF04542"/>
    </source>
</evidence>
<keyword evidence="8" id="KW-1185">Reference proteome</keyword>
<keyword evidence="4" id="KW-0804">Transcription</keyword>
<dbReference type="EMBL" id="CP002545">
    <property type="protein sequence ID" value="ADY51363.1"/>
    <property type="molecule type" value="Genomic_DNA"/>
</dbReference>
<protein>
    <submittedName>
        <fullName evidence="7">RNA polymerase, sigma-24 subunit, ECF subfamily</fullName>
    </submittedName>
</protein>
<reference evidence="7 8" key="1">
    <citation type="journal article" date="2011" name="Stand. Genomic Sci.">
        <title>Complete genome sequence of the gliding, heparinolytic Pedobacter saltans type strain (113).</title>
        <authorList>
            <person name="Liolios K."/>
            <person name="Sikorski J."/>
            <person name="Lu M."/>
            <person name="Nolan M."/>
            <person name="Lapidus A."/>
            <person name="Lucas S."/>
            <person name="Hammon N."/>
            <person name="Deshpande S."/>
            <person name="Cheng J.F."/>
            <person name="Tapia R."/>
            <person name="Han C."/>
            <person name="Goodwin L."/>
            <person name="Pitluck S."/>
            <person name="Huntemann M."/>
            <person name="Ivanova N."/>
            <person name="Pagani I."/>
            <person name="Mavromatis K."/>
            <person name="Ovchinikova G."/>
            <person name="Pati A."/>
            <person name="Chen A."/>
            <person name="Palaniappan K."/>
            <person name="Land M."/>
            <person name="Hauser L."/>
            <person name="Brambilla E.M."/>
            <person name="Kotsyurbenko O."/>
            <person name="Rohde M."/>
            <person name="Tindall B.J."/>
            <person name="Abt B."/>
            <person name="Goker M."/>
            <person name="Detter J.C."/>
            <person name="Woyke T."/>
            <person name="Bristow J."/>
            <person name="Eisen J.A."/>
            <person name="Markowitz V."/>
            <person name="Hugenholtz P."/>
            <person name="Klenk H.P."/>
            <person name="Kyrpides N.C."/>
        </authorList>
    </citation>
    <scope>NUCLEOTIDE SEQUENCE [LARGE SCALE GENOMIC DNA]</scope>
    <source>
        <strain evidence="8">ATCC 51119 / DSM 12145 / JCM 21818 / LMG 10337 / NBRC 100064 / NCIMB 13643</strain>
    </source>
</reference>
<dbReference type="SUPFAM" id="SSF88659">
    <property type="entry name" value="Sigma3 and sigma4 domains of RNA polymerase sigma factors"/>
    <property type="match status" value="1"/>
</dbReference>
<evidence type="ECO:0000256" key="2">
    <source>
        <dbReference type="ARBA" id="ARBA00023015"/>
    </source>
</evidence>
<dbReference type="InterPro" id="IPR007627">
    <property type="entry name" value="RNA_pol_sigma70_r2"/>
</dbReference>
<dbReference type="Pfam" id="PF04542">
    <property type="entry name" value="Sigma70_r2"/>
    <property type="match status" value="1"/>
</dbReference>
<dbReference type="InterPro" id="IPR013249">
    <property type="entry name" value="RNA_pol_sigma70_r4_t2"/>
</dbReference>
<evidence type="ECO:0000256" key="1">
    <source>
        <dbReference type="ARBA" id="ARBA00010641"/>
    </source>
</evidence>
<dbReference type="InterPro" id="IPR014284">
    <property type="entry name" value="RNA_pol_sigma-70_dom"/>
</dbReference>
<dbReference type="NCBIfam" id="TIGR02985">
    <property type="entry name" value="Sig70_bacteroi1"/>
    <property type="match status" value="1"/>
</dbReference>
<reference evidence="8" key="2">
    <citation type="submission" date="2011-02" db="EMBL/GenBank/DDBJ databases">
        <title>The complete genome of Pedobacter saltans DSM 12145.</title>
        <authorList>
            <consortium name="US DOE Joint Genome Institute (JGI-PGF)"/>
            <person name="Lucas S."/>
            <person name="Copeland A."/>
            <person name="Lapidus A."/>
            <person name="Bruce D."/>
            <person name="Goodwin L."/>
            <person name="Pitluck S."/>
            <person name="Kyrpides N."/>
            <person name="Mavromatis K."/>
            <person name="Pagani I."/>
            <person name="Ivanova N."/>
            <person name="Ovchinnikova G."/>
            <person name="Lu M."/>
            <person name="Detter J.C."/>
            <person name="Han C."/>
            <person name="Land M."/>
            <person name="Hauser L."/>
            <person name="Markowitz V."/>
            <person name="Cheng J.-F."/>
            <person name="Hugenholtz P."/>
            <person name="Woyke T."/>
            <person name="Wu D."/>
            <person name="Tindall B."/>
            <person name="Pomrenke H.G."/>
            <person name="Brambilla E."/>
            <person name="Klenk H.-P."/>
            <person name="Eisen J.A."/>
        </authorList>
    </citation>
    <scope>NUCLEOTIDE SEQUENCE [LARGE SCALE GENOMIC DNA]</scope>
    <source>
        <strain evidence="8">ATCC 51119 / DSM 12145 / JCM 21818 / LMG 10337 / NBRC 100064 / NCIMB 13643</strain>
    </source>
</reference>
<dbReference type="GO" id="GO:0006352">
    <property type="term" value="P:DNA-templated transcription initiation"/>
    <property type="evidence" value="ECO:0007669"/>
    <property type="project" value="InterPro"/>
</dbReference>
<dbReference type="Proteomes" id="UP000000310">
    <property type="component" value="Chromosome"/>
</dbReference>
<dbReference type="InterPro" id="IPR036388">
    <property type="entry name" value="WH-like_DNA-bd_sf"/>
</dbReference>
<dbReference type="InterPro" id="IPR013324">
    <property type="entry name" value="RNA_pol_sigma_r3/r4-like"/>
</dbReference>
<proteinExistence type="inferred from homology"/>
<dbReference type="GO" id="GO:0016987">
    <property type="term" value="F:sigma factor activity"/>
    <property type="evidence" value="ECO:0007669"/>
    <property type="project" value="UniProtKB-KW"/>
</dbReference>
<dbReference type="eggNOG" id="COG1595">
    <property type="taxonomic scope" value="Bacteria"/>
</dbReference>
<feature type="domain" description="RNA polymerase sigma factor 70 region 4 type 2" evidence="6">
    <location>
        <begin position="125"/>
        <end position="175"/>
    </location>
</feature>
<dbReference type="PANTHER" id="PTHR43133:SF46">
    <property type="entry name" value="RNA POLYMERASE SIGMA-70 FACTOR ECF SUBFAMILY"/>
    <property type="match status" value="1"/>
</dbReference>
<evidence type="ECO:0000259" key="6">
    <source>
        <dbReference type="Pfam" id="PF08281"/>
    </source>
</evidence>
<dbReference type="GO" id="GO:0003677">
    <property type="term" value="F:DNA binding"/>
    <property type="evidence" value="ECO:0007669"/>
    <property type="project" value="InterPro"/>
</dbReference>
<accession>F0S965</accession>
<name>F0S965_PSESL</name>
<dbReference type="AlphaFoldDB" id="F0S965"/>
<keyword evidence="3" id="KW-0731">Sigma factor</keyword>
<dbReference type="InterPro" id="IPR014327">
    <property type="entry name" value="RNA_pol_sigma70_bacteroid"/>
</dbReference>
<dbReference type="PANTHER" id="PTHR43133">
    <property type="entry name" value="RNA POLYMERASE ECF-TYPE SIGMA FACTO"/>
    <property type="match status" value="1"/>
</dbReference>
<dbReference type="HOGENOM" id="CLU_047691_4_1_10"/>
<dbReference type="CDD" id="cd06171">
    <property type="entry name" value="Sigma70_r4"/>
    <property type="match status" value="1"/>
</dbReference>
<evidence type="ECO:0000313" key="8">
    <source>
        <dbReference type="Proteomes" id="UP000000310"/>
    </source>
</evidence>
<dbReference type="Gene3D" id="1.10.10.10">
    <property type="entry name" value="Winged helix-like DNA-binding domain superfamily/Winged helix DNA-binding domain"/>
    <property type="match status" value="1"/>
</dbReference>
<organism evidence="7 8">
    <name type="scientific">Pseudopedobacter saltans (strain ATCC 51119 / DSM 12145 / JCM 21818 / CCUG 39354 / LMG 10337 / NBRC 100064 / NCIMB 13643)</name>
    <name type="common">Pedobacter saltans</name>
    <dbReference type="NCBI Taxonomy" id="762903"/>
    <lineage>
        <taxon>Bacteria</taxon>
        <taxon>Pseudomonadati</taxon>
        <taxon>Bacteroidota</taxon>
        <taxon>Sphingobacteriia</taxon>
        <taxon>Sphingobacteriales</taxon>
        <taxon>Sphingobacteriaceae</taxon>
        <taxon>Pseudopedobacter</taxon>
    </lineage>
</organism>
<evidence type="ECO:0000256" key="3">
    <source>
        <dbReference type="ARBA" id="ARBA00023082"/>
    </source>
</evidence>
<evidence type="ECO:0000313" key="7">
    <source>
        <dbReference type="EMBL" id="ADY51363.1"/>
    </source>
</evidence>
<dbReference type="KEGG" id="psn:Pedsa_0791"/>